<evidence type="ECO:0000313" key="2">
    <source>
        <dbReference type="EMBL" id="KAG5619868.1"/>
    </source>
</evidence>
<feature type="compositionally biased region" description="Polar residues" evidence="1">
    <location>
        <begin position="1"/>
        <end position="11"/>
    </location>
</feature>
<proteinExistence type="predicted"/>
<evidence type="ECO:0000313" key="3">
    <source>
        <dbReference type="Proteomes" id="UP000824120"/>
    </source>
</evidence>
<protein>
    <submittedName>
        <fullName evidence="2">Uncharacterized protein</fullName>
    </submittedName>
</protein>
<feature type="compositionally biased region" description="Polar residues" evidence="1">
    <location>
        <begin position="19"/>
        <end position="30"/>
    </location>
</feature>
<dbReference type="EMBL" id="JACXVP010000002">
    <property type="protein sequence ID" value="KAG5619868.1"/>
    <property type="molecule type" value="Genomic_DNA"/>
</dbReference>
<comment type="caution">
    <text evidence="2">The sequence shown here is derived from an EMBL/GenBank/DDBJ whole genome shotgun (WGS) entry which is preliminary data.</text>
</comment>
<name>A0A9J6A6M4_SOLCO</name>
<evidence type="ECO:0000256" key="1">
    <source>
        <dbReference type="SAM" id="MobiDB-lite"/>
    </source>
</evidence>
<feature type="region of interest" description="Disordered" evidence="1">
    <location>
        <begin position="1"/>
        <end position="36"/>
    </location>
</feature>
<accession>A0A9J6A6M4</accession>
<sequence>APAGQQQLQPDSNSSSSSRTATPANQQQLEKSAATAAPTRSSGAFFPSHLPPLLLPSFLSFSSLRRNTNSKLPAKIQWPAVASHQQQPTRTNNVCRKEFRSFEYCKDGSLTYSSSLLAMLKSWKSLLPMFALYSAKYKFSFPVNIPSGALFDFAVFGSNIESIGSSLLINFLRNWSFKKGFEVFEELPWMGMFSGVSFIYNYFGL</sequence>
<gene>
    <name evidence="2" type="ORF">H5410_005086</name>
</gene>
<dbReference type="Proteomes" id="UP000824120">
    <property type="component" value="Chromosome 2"/>
</dbReference>
<organism evidence="2 3">
    <name type="scientific">Solanum commersonii</name>
    <name type="common">Commerson's wild potato</name>
    <name type="synonym">Commerson's nightshade</name>
    <dbReference type="NCBI Taxonomy" id="4109"/>
    <lineage>
        <taxon>Eukaryota</taxon>
        <taxon>Viridiplantae</taxon>
        <taxon>Streptophyta</taxon>
        <taxon>Embryophyta</taxon>
        <taxon>Tracheophyta</taxon>
        <taxon>Spermatophyta</taxon>
        <taxon>Magnoliopsida</taxon>
        <taxon>eudicotyledons</taxon>
        <taxon>Gunneridae</taxon>
        <taxon>Pentapetalae</taxon>
        <taxon>asterids</taxon>
        <taxon>lamiids</taxon>
        <taxon>Solanales</taxon>
        <taxon>Solanaceae</taxon>
        <taxon>Solanoideae</taxon>
        <taxon>Solaneae</taxon>
        <taxon>Solanum</taxon>
    </lineage>
</organism>
<dbReference type="AlphaFoldDB" id="A0A9J6A6M4"/>
<feature type="non-terminal residue" evidence="2">
    <location>
        <position position="1"/>
    </location>
</feature>
<reference evidence="2 3" key="1">
    <citation type="submission" date="2020-09" db="EMBL/GenBank/DDBJ databases">
        <title>De no assembly of potato wild relative species, Solanum commersonii.</title>
        <authorList>
            <person name="Cho K."/>
        </authorList>
    </citation>
    <scope>NUCLEOTIDE SEQUENCE [LARGE SCALE GENOMIC DNA]</scope>
    <source>
        <strain evidence="2">LZ3.2</strain>
        <tissue evidence="2">Leaf</tissue>
    </source>
</reference>
<keyword evidence="3" id="KW-1185">Reference proteome</keyword>